<dbReference type="GO" id="GO:0000156">
    <property type="term" value="F:phosphorelay response regulator activity"/>
    <property type="evidence" value="ECO:0007669"/>
    <property type="project" value="InterPro"/>
</dbReference>
<dbReference type="InterPro" id="IPR007492">
    <property type="entry name" value="LytTR_DNA-bd_dom"/>
</dbReference>
<feature type="domain" description="Response regulatory" evidence="2">
    <location>
        <begin position="4"/>
        <end position="115"/>
    </location>
</feature>
<gene>
    <name evidence="4" type="ORF">SAMN06265376_10338</name>
</gene>
<dbReference type="InterPro" id="IPR011006">
    <property type="entry name" value="CheY-like_superfamily"/>
</dbReference>
<dbReference type="Pfam" id="PF04397">
    <property type="entry name" value="LytTR"/>
    <property type="match status" value="1"/>
</dbReference>
<organism evidence="4 5">
    <name type="scientific">Dokdonia pacifica</name>
    <dbReference type="NCBI Taxonomy" id="1627892"/>
    <lineage>
        <taxon>Bacteria</taxon>
        <taxon>Pseudomonadati</taxon>
        <taxon>Bacteroidota</taxon>
        <taxon>Flavobacteriia</taxon>
        <taxon>Flavobacteriales</taxon>
        <taxon>Flavobacteriaceae</taxon>
        <taxon>Dokdonia</taxon>
    </lineage>
</organism>
<evidence type="ECO:0000259" key="3">
    <source>
        <dbReference type="PROSITE" id="PS50930"/>
    </source>
</evidence>
<dbReference type="SUPFAM" id="SSF52172">
    <property type="entry name" value="CheY-like"/>
    <property type="match status" value="1"/>
</dbReference>
<dbReference type="SMART" id="SM00448">
    <property type="entry name" value="REC"/>
    <property type="match status" value="1"/>
</dbReference>
<dbReference type="Pfam" id="PF00072">
    <property type="entry name" value="Response_reg"/>
    <property type="match status" value="1"/>
</dbReference>
<sequence>MKIPCIIIDDEPLAIQVIQSHVAQIPDLQLVATFQNPVAAFELLKKETIALIFLDIEMPLLTGIDFAKELQGTPKIIFTTAYRNYAIESYELDVVDYLLKPISFTRFFKAVNKYKSLSNLSPVIDIPEKKEFVNDHIYVNANKKYIKVLFADILYVESVKDYIRIHTAEERVITKDTLSDFEAKLPAFFLRIHRSYIVNTSKITAFTAVDVEIATKEIPIGASYKEHVLAFLKQ</sequence>
<dbReference type="RefSeq" id="WP_089371377.1">
    <property type="nucleotide sequence ID" value="NZ_BMEP01000001.1"/>
</dbReference>
<dbReference type="SMART" id="SM00850">
    <property type="entry name" value="LytTR"/>
    <property type="match status" value="1"/>
</dbReference>
<accession>A0A238ZAM1</accession>
<dbReference type="AlphaFoldDB" id="A0A238ZAM1"/>
<dbReference type="PROSITE" id="PS50110">
    <property type="entry name" value="RESPONSE_REGULATORY"/>
    <property type="match status" value="1"/>
</dbReference>
<dbReference type="EMBL" id="FZNY01000003">
    <property type="protein sequence ID" value="SNR79774.1"/>
    <property type="molecule type" value="Genomic_DNA"/>
</dbReference>
<keyword evidence="5" id="KW-1185">Reference proteome</keyword>
<dbReference type="Gene3D" id="2.40.50.1020">
    <property type="entry name" value="LytTr DNA-binding domain"/>
    <property type="match status" value="1"/>
</dbReference>
<dbReference type="InterPro" id="IPR001789">
    <property type="entry name" value="Sig_transdc_resp-reg_receiver"/>
</dbReference>
<feature type="domain" description="HTH LytTR-type" evidence="3">
    <location>
        <begin position="137"/>
        <end position="203"/>
    </location>
</feature>
<dbReference type="GO" id="GO:0003677">
    <property type="term" value="F:DNA binding"/>
    <property type="evidence" value="ECO:0007669"/>
    <property type="project" value="InterPro"/>
</dbReference>
<name>A0A238ZAM1_9FLAO</name>
<dbReference type="PROSITE" id="PS50930">
    <property type="entry name" value="HTH_LYTTR"/>
    <property type="match status" value="1"/>
</dbReference>
<dbReference type="InterPro" id="IPR046947">
    <property type="entry name" value="LytR-like"/>
</dbReference>
<dbReference type="Proteomes" id="UP000198379">
    <property type="component" value="Unassembled WGS sequence"/>
</dbReference>
<proteinExistence type="predicted"/>
<dbReference type="Gene3D" id="3.40.50.2300">
    <property type="match status" value="1"/>
</dbReference>
<protein>
    <submittedName>
        <fullName evidence="4">Two component transcriptional regulator, LytTR family</fullName>
    </submittedName>
</protein>
<evidence type="ECO:0000313" key="4">
    <source>
        <dbReference type="EMBL" id="SNR79774.1"/>
    </source>
</evidence>
<reference evidence="4 5" key="1">
    <citation type="submission" date="2017-06" db="EMBL/GenBank/DDBJ databases">
        <authorList>
            <person name="Kim H.J."/>
            <person name="Triplett B.A."/>
        </authorList>
    </citation>
    <scope>NUCLEOTIDE SEQUENCE [LARGE SCALE GENOMIC DNA]</scope>
    <source>
        <strain evidence="4 5">DSM 25597</strain>
    </source>
</reference>
<dbReference type="OrthoDB" id="2168082at2"/>
<keyword evidence="1" id="KW-0597">Phosphoprotein</keyword>
<feature type="modified residue" description="4-aspartylphosphate" evidence="1">
    <location>
        <position position="55"/>
    </location>
</feature>
<evidence type="ECO:0000313" key="5">
    <source>
        <dbReference type="Proteomes" id="UP000198379"/>
    </source>
</evidence>
<evidence type="ECO:0000259" key="2">
    <source>
        <dbReference type="PROSITE" id="PS50110"/>
    </source>
</evidence>
<evidence type="ECO:0000256" key="1">
    <source>
        <dbReference type="PROSITE-ProRule" id="PRU00169"/>
    </source>
</evidence>
<dbReference type="PANTHER" id="PTHR37299">
    <property type="entry name" value="TRANSCRIPTIONAL REGULATOR-RELATED"/>
    <property type="match status" value="1"/>
</dbReference>
<dbReference type="PANTHER" id="PTHR37299:SF1">
    <property type="entry name" value="STAGE 0 SPORULATION PROTEIN A HOMOLOG"/>
    <property type="match status" value="1"/>
</dbReference>